<protein>
    <submittedName>
        <fullName evidence="4">DUF1980 domain-containing protein</fullName>
    </submittedName>
</protein>
<reference evidence="4" key="1">
    <citation type="submission" date="2017-02" db="UniProtKB">
        <authorList>
            <consortium name="WormBaseParasite"/>
        </authorList>
    </citation>
    <scope>IDENTIFICATION</scope>
</reference>
<dbReference type="AlphaFoldDB" id="A0A0R3Q5L4"/>
<evidence type="ECO:0000313" key="2">
    <source>
        <dbReference type="EMBL" id="VDO09036.1"/>
    </source>
</evidence>
<evidence type="ECO:0000256" key="1">
    <source>
        <dbReference type="SAM" id="Phobius"/>
    </source>
</evidence>
<evidence type="ECO:0000313" key="3">
    <source>
        <dbReference type="Proteomes" id="UP000280834"/>
    </source>
</evidence>
<keyword evidence="1" id="KW-0812">Transmembrane</keyword>
<keyword evidence="3" id="KW-1185">Reference proteome</keyword>
<keyword evidence="1" id="KW-0472">Membrane</keyword>
<keyword evidence="1" id="KW-1133">Transmembrane helix</keyword>
<organism evidence="4">
    <name type="scientific">Brugia timori</name>
    <dbReference type="NCBI Taxonomy" id="42155"/>
    <lineage>
        <taxon>Eukaryota</taxon>
        <taxon>Metazoa</taxon>
        <taxon>Ecdysozoa</taxon>
        <taxon>Nematoda</taxon>
        <taxon>Chromadorea</taxon>
        <taxon>Rhabditida</taxon>
        <taxon>Spirurina</taxon>
        <taxon>Spiruromorpha</taxon>
        <taxon>Filarioidea</taxon>
        <taxon>Onchocercidae</taxon>
        <taxon>Brugia</taxon>
    </lineage>
</organism>
<sequence length="42" mass="5035">MNGMYWLKKTCYKWSVLFLIICGLLYYHHNSRVNLDVNAVVK</sequence>
<dbReference type="Proteomes" id="UP000280834">
    <property type="component" value="Unassembled WGS sequence"/>
</dbReference>
<feature type="transmembrane region" description="Helical" evidence="1">
    <location>
        <begin position="12"/>
        <end position="29"/>
    </location>
</feature>
<gene>
    <name evidence="2" type="ORF">BTMF_LOCUS946</name>
</gene>
<evidence type="ECO:0000313" key="4">
    <source>
        <dbReference type="WBParaSite" id="BTMF_0000160901-mRNA-1"/>
    </source>
</evidence>
<dbReference type="EMBL" id="UZAG01000620">
    <property type="protein sequence ID" value="VDO09036.1"/>
    <property type="molecule type" value="Genomic_DNA"/>
</dbReference>
<dbReference type="WBParaSite" id="BTMF_0000160901-mRNA-1">
    <property type="protein sequence ID" value="BTMF_0000160901-mRNA-1"/>
    <property type="gene ID" value="BTMF_0000160901"/>
</dbReference>
<proteinExistence type="predicted"/>
<name>A0A0R3Q5L4_9BILA</name>
<accession>A0A0R3Q5L4</accession>
<reference evidence="2 3" key="2">
    <citation type="submission" date="2018-11" db="EMBL/GenBank/DDBJ databases">
        <authorList>
            <consortium name="Pathogen Informatics"/>
        </authorList>
    </citation>
    <scope>NUCLEOTIDE SEQUENCE [LARGE SCALE GENOMIC DNA]</scope>
</reference>